<protein>
    <recommendedName>
        <fullName evidence="3">DUF998 domain-containing protein</fullName>
    </recommendedName>
</protein>
<feature type="transmembrane region" description="Helical" evidence="1">
    <location>
        <begin position="125"/>
        <end position="144"/>
    </location>
</feature>
<feature type="transmembrane region" description="Helical" evidence="1">
    <location>
        <begin position="156"/>
        <end position="178"/>
    </location>
</feature>
<name>A0A6J4UHS3_9BACT</name>
<keyword evidence="1" id="KW-0812">Transmembrane</keyword>
<proteinExistence type="predicted"/>
<evidence type="ECO:0000256" key="1">
    <source>
        <dbReference type="SAM" id="Phobius"/>
    </source>
</evidence>
<sequence>MRSTRGGVLNARLNRRMALITALGGLLWVPYGVFEMLQPWGEDTDYRDDRGYEVVTDILLYRVYGLPGSAALLLTALGLIWVFRVFGLPADRAGRTGLVLAYAALALAVLSAIGLVIRFDPLFTAPRIFGTLALGGATLLAGVATRRIGLARGWAVGLLALGLLGLFLLPLWPLVYAVELVPEGGGVGIIALFGLGWALVGYGLWSGRGEEPTRDVRGPAGP</sequence>
<accession>A0A6J4UHS3</accession>
<organism evidence="2">
    <name type="scientific">uncultured Thermomicrobiales bacterium</name>
    <dbReference type="NCBI Taxonomy" id="1645740"/>
    <lineage>
        <taxon>Bacteria</taxon>
        <taxon>Pseudomonadati</taxon>
        <taxon>Thermomicrobiota</taxon>
        <taxon>Thermomicrobia</taxon>
        <taxon>Thermomicrobiales</taxon>
        <taxon>environmental samples</taxon>
    </lineage>
</organism>
<feature type="transmembrane region" description="Helical" evidence="1">
    <location>
        <begin position="184"/>
        <end position="205"/>
    </location>
</feature>
<feature type="transmembrane region" description="Helical" evidence="1">
    <location>
        <begin position="58"/>
        <end position="86"/>
    </location>
</feature>
<gene>
    <name evidence="2" type="ORF">AVDCRST_MAG73-2767</name>
</gene>
<keyword evidence="1" id="KW-1133">Transmembrane helix</keyword>
<evidence type="ECO:0000313" key="2">
    <source>
        <dbReference type="EMBL" id="CAA9549916.1"/>
    </source>
</evidence>
<dbReference type="EMBL" id="CADCWE010000186">
    <property type="protein sequence ID" value="CAA9549916.1"/>
    <property type="molecule type" value="Genomic_DNA"/>
</dbReference>
<reference evidence="2" key="1">
    <citation type="submission" date="2020-02" db="EMBL/GenBank/DDBJ databases">
        <authorList>
            <person name="Meier V. D."/>
        </authorList>
    </citation>
    <scope>NUCLEOTIDE SEQUENCE</scope>
    <source>
        <strain evidence="2">AVDCRST_MAG73</strain>
    </source>
</reference>
<feature type="transmembrane region" description="Helical" evidence="1">
    <location>
        <begin position="98"/>
        <end position="119"/>
    </location>
</feature>
<dbReference type="AlphaFoldDB" id="A0A6J4UHS3"/>
<evidence type="ECO:0008006" key="3">
    <source>
        <dbReference type="Google" id="ProtNLM"/>
    </source>
</evidence>
<keyword evidence="1" id="KW-0472">Membrane</keyword>